<name>A0AA97CW33_9ACTN</name>
<dbReference type="RefSeq" id="WP_420041509.1">
    <property type="nucleotide sequence ID" value="NZ_CP128986.1"/>
</dbReference>
<keyword evidence="6 7" id="KW-0472">Membrane</keyword>
<feature type="domain" description="VTT" evidence="8">
    <location>
        <begin position="42"/>
        <end position="164"/>
    </location>
</feature>
<gene>
    <name evidence="9" type="ORF">MP11Mi_13470</name>
</gene>
<evidence type="ECO:0000256" key="4">
    <source>
        <dbReference type="ARBA" id="ARBA00022692"/>
    </source>
</evidence>
<protein>
    <recommendedName>
        <fullName evidence="8">VTT domain-containing protein</fullName>
    </recommendedName>
</protein>
<reference evidence="9" key="1">
    <citation type="submission" date="2023-06" db="EMBL/GenBank/DDBJ databases">
        <title>Gordonia sp. nov. and Pseudochrobactrum sp. nov., two species isolated from the burying beetle Nicrophorus vespilloides.</title>
        <authorList>
            <person name="Poehlein A."/>
            <person name="Guzman J."/>
            <person name="Daniel R."/>
            <person name="Vilcinskas A."/>
        </authorList>
    </citation>
    <scope>NUCLEOTIDE SEQUENCE</scope>
    <source>
        <strain evidence="9">MP11Mi</strain>
    </source>
</reference>
<evidence type="ECO:0000259" key="8">
    <source>
        <dbReference type="Pfam" id="PF09335"/>
    </source>
</evidence>
<feature type="transmembrane region" description="Helical" evidence="7">
    <location>
        <begin position="175"/>
        <end position="195"/>
    </location>
</feature>
<feature type="transmembrane region" description="Helical" evidence="7">
    <location>
        <begin position="47"/>
        <end position="74"/>
    </location>
</feature>
<dbReference type="EMBL" id="CP128986">
    <property type="protein sequence ID" value="WOC12262.1"/>
    <property type="molecule type" value="Genomic_DNA"/>
</dbReference>
<evidence type="ECO:0000256" key="6">
    <source>
        <dbReference type="ARBA" id="ARBA00023136"/>
    </source>
</evidence>
<feature type="transmembrane region" description="Helical" evidence="7">
    <location>
        <begin position="149"/>
        <end position="169"/>
    </location>
</feature>
<evidence type="ECO:0000256" key="5">
    <source>
        <dbReference type="ARBA" id="ARBA00022989"/>
    </source>
</evidence>
<comment type="similarity">
    <text evidence="2 7">Belongs to the DedA family.</text>
</comment>
<comment type="subcellular location">
    <subcellularLocation>
        <location evidence="1 7">Cell membrane</location>
        <topology evidence="1 7">Multi-pass membrane protein</topology>
    </subcellularLocation>
</comment>
<dbReference type="InterPro" id="IPR032816">
    <property type="entry name" value="VTT_dom"/>
</dbReference>
<evidence type="ECO:0000256" key="2">
    <source>
        <dbReference type="ARBA" id="ARBA00010792"/>
    </source>
</evidence>
<dbReference type="InterPro" id="IPR032818">
    <property type="entry name" value="DedA-like"/>
</dbReference>
<evidence type="ECO:0000313" key="9">
    <source>
        <dbReference type="EMBL" id="WOC12262.1"/>
    </source>
</evidence>
<keyword evidence="3 7" id="KW-1003">Cell membrane</keyword>
<dbReference type="GO" id="GO:0005886">
    <property type="term" value="C:plasma membrane"/>
    <property type="evidence" value="ECO:0007669"/>
    <property type="project" value="UniProtKB-SubCell"/>
</dbReference>
<accession>A0AA97CW33</accession>
<dbReference type="PANTHER" id="PTHR30353">
    <property type="entry name" value="INNER MEMBRANE PROTEIN DEDA-RELATED"/>
    <property type="match status" value="1"/>
</dbReference>
<proteinExistence type="inferred from homology"/>
<feature type="transmembrane region" description="Helical" evidence="7">
    <location>
        <begin position="18"/>
        <end position="40"/>
    </location>
</feature>
<organism evidence="9">
    <name type="scientific">Gordonia sp. MP11Mi</name>
    <dbReference type="NCBI Taxonomy" id="3022769"/>
    <lineage>
        <taxon>Bacteria</taxon>
        <taxon>Bacillati</taxon>
        <taxon>Actinomycetota</taxon>
        <taxon>Actinomycetes</taxon>
        <taxon>Mycobacteriales</taxon>
        <taxon>Gordoniaceae</taxon>
        <taxon>Gordonia</taxon>
    </lineage>
</organism>
<feature type="transmembrane region" description="Helical" evidence="7">
    <location>
        <begin position="116"/>
        <end position="137"/>
    </location>
</feature>
<keyword evidence="4 7" id="KW-0812">Transmembrane</keyword>
<evidence type="ECO:0000256" key="3">
    <source>
        <dbReference type="ARBA" id="ARBA00022475"/>
    </source>
</evidence>
<evidence type="ECO:0000256" key="1">
    <source>
        <dbReference type="ARBA" id="ARBA00004651"/>
    </source>
</evidence>
<evidence type="ECO:0000256" key="7">
    <source>
        <dbReference type="RuleBase" id="RU367016"/>
    </source>
</evidence>
<sequence length="209" mass="21803">MNALTDQLTSLIDAVPAWAVYLIAMCVVYLETSVVFVGLVAPSEAVLVAAGVVAAIGSANIAILVVGCGVAAMAGDWSGYWVGRGFGPRLGATKVGRKVARRMTRSRSKTPSPSDAIIAVAAARWIGFVRSVIPLVAGARRMPFRKFALASAIGGVSWTATILLVSFAVGETLGAEMALIVAICVGGLSLGFLVFRRWRSRRHASTVSP</sequence>
<dbReference type="AlphaFoldDB" id="A0AA97CW33"/>
<dbReference type="PANTHER" id="PTHR30353:SF0">
    <property type="entry name" value="TRANSMEMBRANE PROTEIN"/>
    <property type="match status" value="1"/>
</dbReference>
<dbReference type="Pfam" id="PF09335">
    <property type="entry name" value="VTT_dom"/>
    <property type="match status" value="1"/>
</dbReference>
<keyword evidence="5 7" id="KW-1133">Transmembrane helix</keyword>